<protein>
    <recommendedName>
        <fullName evidence="1">Dienelactone hydrolase domain-containing protein</fullName>
    </recommendedName>
</protein>
<dbReference type="Pfam" id="PF01738">
    <property type="entry name" value="DLH"/>
    <property type="match status" value="1"/>
</dbReference>
<evidence type="ECO:0000259" key="1">
    <source>
        <dbReference type="Pfam" id="PF01738"/>
    </source>
</evidence>
<dbReference type="Gene3D" id="3.40.50.1820">
    <property type="entry name" value="alpha/beta hydrolase"/>
    <property type="match status" value="1"/>
</dbReference>
<proteinExistence type="predicted"/>
<name>A0A1L9BD74_9BACT</name>
<dbReference type="InterPro" id="IPR002925">
    <property type="entry name" value="Dienelactn_hydro"/>
</dbReference>
<dbReference type="STRING" id="83449.BON30_14320"/>
<dbReference type="EMBL" id="MPIN01000003">
    <property type="protein sequence ID" value="OJH40220.1"/>
    <property type="molecule type" value="Genomic_DNA"/>
</dbReference>
<reference evidence="3" key="1">
    <citation type="submission" date="2016-11" db="EMBL/GenBank/DDBJ databases">
        <authorList>
            <person name="Shukria A."/>
            <person name="Stevens D.C."/>
        </authorList>
    </citation>
    <scope>NUCLEOTIDE SEQUENCE [LARGE SCALE GENOMIC DNA]</scope>
    <source>
        <strain evidence="3">Cbfe23</strain>
    </source>
</reference>
<dbReference type="InterPro" id="IPR029058">
    <property type="entry name" value="AB_hydrolase_fold"/>
</dbReference>
<evidence type="ECO:0000313" key="3">
    <source>
        <dbReference type="Proteomes" id="UP000182229"/>
    </source>
</evidence>
<dbReference type="Proteomes" id="UP000182229">
    <property type="component" value="Unassembled WGS sequence"/>
</dbReference>
<dbReference type="SUPFAM" id="SSF53474">
    <property type="entry name" value="alpha/beta-Hydrolases"/>
    <property type="match status" value="1"/>
</dbReference>
<dbReference type="RefSeq" id="WP_071898852.1">
    <property type="nucleotide sequence ID" value="NZ_MPIN01000003.1"/>
</dbReference>
<evidence type="ECO:0000313" key="2">
    <source>
        <dbReference type="EMBL" id="OJH40220.1"/>
    </source>
</evidence>
<gene>
    <name evidence="2" type="ORF">BON30_14320</name>
</gene>
<organism evidence="2 3">
    <name type="scientific">Cystobacter ferrugineus</name>
    <dbReference type="NCBI Taxonomy" id="83449"/>
    <lineage>
        <taxon>Bacteria</taxon>
        <taxon>Pseudomonadati</taxon>
        <taxon>Myxococcota</taxon>
        <taxon>Myxococcia</taxon>
        <taxon>Myxococcales</taxon>
        <taxon>Cystobacterineae</taxon>
        <taxon>Archangiaceae</taxon>
        <taxon>Cystobacter</taxon>
    </lineage>
</organism>
<reference evidence="2 3" key="2">
    <citation type="submission" date="2016-12" db="EMBL/GenBank/DDBJ databases">
        <title>Draft Genome Sequence of Cystobacter ferrugineus Strain Cbfe23.</title>
        <authorList>
            <person name="Akbar S."/>
            <person name="Dowd S.E."/>
            <person name="Stevens D.C."/>
        </authorList>
    </citation>
    <scope>NUCLEOTIDE SEQUENCE [LARGE SCALE GENOMIC DNA]</scope>
    <source>
        <strain evidence="2 3">Cbfe23</strain>
    </source>
</reference>
<feature type="domain" description="Dienelactone hydrolase" evidence="1">
    <location>
        <begin position="15"/>
        <end position="68"/>
    </location>
</feature>
<comment type="caution">
    <text evidence="2">The sequence shown here is derived from an EMBL/GenBank/DDBJ whole genome shotgun (WGS) entry which is preliminary data.</text>
</comment>
<accession>A0A1L9BD74</accession>
<dbReference type="AlphaFoldDB" id="A0A1L9BD74"/>
<sequence>MPVQSIDIQTADGTMDTKLFSPEGQGPWPGVVRISDAGGTRPAFEEMAQRLASEGYVVLLPHVYYREGPEEGGRHIPIRAL</sequence>
<keyword evidence="3" id="KW-1185">Reference proteome</keyword>
<dbReference type="GO" id="GO:0016787">
    <property type="term" value="F:hydrolase activity"/>
    <property type="evidence" value="ECO:0007669"/>
    <property type="project" value="InterPro"/>
</dbReference>